<dbReference type="Pfam" id="PF02518">
    <property type="entry name" value="HATPase_c"/>
    <property type="match status" value="1"/>
</dbReference>
<dbReference type="Proteomes" id="UP000572051">
    <property type="component" value="Unassembled WGS sequence"/>
</dbReference>
<dbReference type="AlphaFoldDB" id="A0A7Z0ER68"/>
<dbReference type="Gene3D" id="3.30.565.10">
    <property type="entry name" value="Histidine kinase-like ATPase, C-terminal domain"/>
    <property type="match status" value="1"/>
</dbReference>
<reference evidence="7 8" key="1">
    <citation type="submission" date="2020-07" db="EMBL/GenBank/DDBJ databases">
        <title>Sequencing the genomes of 1000 actinobacteria strains.</title>
        <authorList>
            <person name="Klenk H.-P."/>
        </authorList>
    </citation>
    <scope>NUCLEOTIDE SEQUENCE [LARGE SCALE GENOMIC DNA]</scope>
    <source>
        <strain evidence="7 8">DSM 44442</strain>
    </source>
</reference>
<dbReference type="RefSeq" id="WP_179825299.1">
    <property type="nucleotide sequence ID" value="NZ_JACCFS010000001.1"/>
</dbReference>
<dbReference type="Gene3D" id="1.20.5.1930">
    <property type="match status" value="1"/>
</dbReference>
<proteinExistence type="predicted"/>
<evidence type="ECO:0000313" key="7">
    <source>
        <dbReference type="EMBL" id="NYJ35845.1"/>
    </source>
</evidence>
<dbReference type="InterPro" id="IPR003594">
    <property type="entry name" value="HATPase_dom"/>
</dbReference>
<dbReference type="PROSITE" id="PS50109">
    <property type="entry name" value="HIS_KIN"/>
    <property type="match status" value="1"/>
</dbReference>
<keyword evidence="5" id="KW-0472">Membrane</keyword>
<keyword evidence="5" id="KW-1133">Transmembrane helix</keyword>
<evidence type="ECO:0000256" key="2">
    <source>
        <dbReference type="ARBA" id="ARBA00022777"/>
    </source>
</evidence>
<keyword evidence="3" id="KW-0902">Two-component regulatory system</keyword>
<evidence type="ECO:0000256" key="5">
    <source>
        <dbReference type="SAM" id="Phobius"/>
    </source>
</evidence>
<feature type="transmembrane region" description="Helical" evidence="5">
    <location>
        <begin position="26"/>
        <end position="45"/>
    </location>
</feature>
<feature type="transmembrane region" description="Helical" evidence="5">
    <location>
        <begin position="133"/>
        <end position="151"/>
    </location>
</feature>
<dbReference type="PANTHER" id="PTHR24421">
    <property type="entry name" value="NITRATE/NITRITE SENSOR PROTEIN NARX-RELATED"/>
    <property type="match status" value="1"/>
</dbReference>
<feature type="compositionally biased region" description="Basic residues" evidence="4">
    <location>
        <begin position="421"/>
        <end position="435"/>
    </location>
</feature>
<name>A0A7Z0ER68_9ACTN</name>
<dbReference type="GO" id="GO:0016020">
    <property type="term" value="C:membrane"/>
    <property type="evidence" value="ECO:0007669"/>
    <property type="project" value="InterPro"/>
</dbReference>
<feature type="domain" description="Histidine kinase" evidence="6">
    <location>
        <begin position="330"/>
        <end position="415"/>
    </location>
</feature>
<evidence type="ECO:0000256" key="4">
    <source>
        <dbReference type="SAM" id="MobiDB-lite"/>
    </source>
</evidence>
<gene>
    <name evidence="7" type="ORF">HNR10_003726</name>
</gene>
<keyword evidence="1" id="KW-0808">Transferase</keyword>
<protein>
    <submittedName>
        <fullName evidence="7">Signal transduction histidine kinase</fullName>
    </submittedName>
</protein>
<comment type="caution">
    <text evidence="7">The sequence shown here is derived from an EMBL/GenBank/DDBJ whole genome shotgun (WGS) entry which is preliminary data.</text>
</comment>
<feature type="region of interest" description="Disordered" evidence="4">
    <location>
        <begin position="394"/>
        <end position="435"/>
    </location>
</feature>
<sequence length="435" mass="47285">MSERGKGIASDWLGFDGERAPRVLSLFFWGAMALFTLINAVSPVLRSDGAQAIRLPEEAWDPLRISSLAAVAVLSALWLAVPWSAAAGGRRRAAALCFYVGTLYFLLWGGFPSFVLMMLAICNAVLVFGTPTAVAYIATVALTMFVAVIFSPGQTPAAALLSTALVAFQALAVLIVFGALMQARRGAQERERLMSELELAHGELRRYADRVRDLTVTAERTRMAREMHDSVGHYLTVINLALSNAKRFRTLRPEDAWTEVDDAQRLAREALQDTRRWVRALRPLKLDGRAGAEAMRSLTDSLSGPDIDISLTQEGEWPSVSDETELACYRTLQEALTNALRHSGADRVLVRLRCSDGIEVDVSDNGSGSPADRLARGSGLQGLRERISAAGGDLLVEGRGPEGGVRLSARFPVDPAEGPGRRPRPRQARHPGKTL</sequence>
<evidence type="ECO:0000313" key="8">
    <source>
        <dbReference type="Proteomes" id="UP000572051"/>
    </source>
</evidence>
<dbReference type="InterPro" id="IPR036890">
    <property type="entry name" value="HATPase_C_sf"/>
</dbReference>
<evidence type="ECO:0000259" key="6">
    <source>
        <dbReference type="PROSITE" id="PS50109"/>
    </source>
</evidence>
<accession>A0A7Z0ER68</accession>
<feature type="transmembrane region" description="Helical" evidence="5">
    <location>
        <begin position="105"/>
        <end position="126"/>
    </location>
</feature>
<keyword evidence="2 7" id="KW-0418">Kinase</keyword>
<dbReference type="SMART" id="SM00387">
    <property type="entry name" value="HATPase_c"/>
    <property type="match status" value="1"/>
</dbReference>
<dbReference type="CDD" id="cd16917">
    <property type="entry name" value="HATPase_UhpB-NarQ-NarX-like"/>
    <property type="match status" value="1"/>
</dbReference>
<evidence type="ECO:0000256" key="1">
    <source>
        <dbReference type="ARBA" id="ARBA00022679"/>
    </source>
</evidence>
<dbReference type="Pfam" id="PF07730">
    <property type="entry name" value="HisKA_3"/>
    <property type="match status" value="1"/>
</dbReference>
<dbReference type="GO" id="GO:0046983">
    <property type="term" value="F:protein dimerization activity"/>
    <property type="evidence" value="ECO:0007669"/>
    <property type="project" value="InterPro"/>
</dbReference>
<dbReference type="EMBL" id="JACCFS010000001">
    <property type="protein sequence ID" value="NYJ35845.1"/>
    <property type="molecule type" value="Genomic_DNA"/>
</dbReference>
<evidence type="ECO:0000256" key="3">
    <source>
        <dbReference type="ARBA" id="ARBA00023012"/>
    </source>
</evidence>
<keyword evidence="8" id="KW-1185">Reference proteome</keyword>
<organism evidence="7 8">
    <name type="scientific">Nocardiopsis aegyptia</name>
    <dbReference type="NCBI Taxonomy" id="220378"/>
    <lineage>
        <taxon>Bacteria</taxon>
        <taxon>Bacillati</taxon>
        <taxon>Actinomycetota</taxon>
        <taxon>Actinomycetes</taxon>
        <taxon>Streptosporangiales</taxon>
        <taxon>Nocardiopsidaceae</taxon>
        <taxon>Nocardiopsis</taxon>
    </lineage>
</organism>
<feature type="transmembrane region" description="Helical" evidence="5">
    <location>
        <begin position="157"/>
        <end position="180"/>
    </location>
</feature>
<dbReference type="InterPro" id="IPR050482">
    <property type="entry name" value="Sensor_HK_TwoCompSys"/>
</dbReference>
<feature type="transmembrane region" description="Helical" evidence="5">
    <location>
        <begin position="65"/>
        <end position="85"/>
    </location>
</feature>
<keyword evidence="5" id="KW-0812">Transmembrane</keyword>
<dbReference type="SUPFAM" id="SSF55874">
    <property type="entry name" value="ATPase domain of HSP90 chaperone/DNA topoisomerase II/histidine kinase"/>
    <property type="match status" value="1"/>
</dbReference>
<dbReference type="GO" id="GO:0000155">
    <property type="term" value="F:phosphorelay sensor kinase activity"/>
    <property type="evidence" value="ECO:0007669"/>
    <property type="project" value="InterPro"/>
</dbReference>
<dbReference type="InterPro" id="IPR005467">
    <property type="entry name" value="His_kinase_dom"/>
</dbReference>
<dbReference type="InterPro" id="IPR011712">
    <property type="entry name" value="Sig_transdc_His_kin_sub3_dim/P"/>
</dbReference>